<organism evidence="1">
    <name type="scientific">Arundo donax</name>
    <name type="common">Giant reed</name>
    <name type="synonym">Donax arundinaceus</name>
    <dbReference type="NCBI Taxonomy" id="35708"/>
    <lineage>
        <taxon>Eukaryota</taxon>
        <taxon>Viridiplantae</taxon>
        <taxon>Streptophyta</taxon>
        <taxon>Embryophyta</taxon>
        <taxon>Tracheophyta</taxon>
        <taxon>Spermatophyta</taxon>
        <taxon>Magnoliopsida</taxon>
        <taxon>Liliopsida</taxon>
        <taxon>Poales</taxon>
        <taxon>Poaceae</taxon>
        <taxon>PACMAD clade</taxon>
        <taxon>Arundinoideae</taxon>
        <taxon>Arundineae</taxon>
        <taxon>Arundo</taxon>
    </lineage>
</organism>
<name>A0A0A8YDL0_ARUDO</name>
<dbReference type="EMBL" id="GBRH01276738">
    <property type="protein sequence ID" value="JAD21157.1"/>
    <property type="molecule type" value="Transcribed_RNA"/>
</dbReference>
<reference evidence="1" key="2">
    <citation type="journal article" date="2015" name="Data Brief">
        <title>Shoot transcriptome of the giant reed, Arundo donax.</title>
        <authorList>
            <person name="Barrero R.A."/>
            <person name="Guerrero F.D."/>
            <person name="Moolhuijzen P."/>
            <person name="Goolsby J.A."/>
            <person name="Tidwell J."/>
            <person name="Bellgard S.E."/>
            <person name="Bellgard M.I."/>
        </authorList>
    </citation>
    <scope>NUCLEOTIDE SEQUENCE</scope>
    <source>
        <tissue evidence="1">Shoot tissue taken approximately 20 cm above the soil surface</tissue>
    </source>
</reference>
<proteinExistence type="predicted"/>
<dbReference type="AlphaFoldDB" id="A0A0A8YDL0"/>
<accession>A0A0A8YDL0</accession>
<sequence length="32" mass="3394">MSSSSSSSDIIADFGDFDLLRDGPEEGSPARF</sequence>
<evidence type="ECO:0000313" key="1">
    <source>
        <dbReference type="EMBL" id="JAD21157.1"/>
    </source>
</evidence>
<protein>
    <submittedName>
        <fullName evidence="1">Uncharacterized protein</fullName>
    </submittedName>
</protein>
<reference evidence="1" key="1">
    <citation type="submission" date="2014-09" db="EMBL/GenBank/DDBJ databases">
        <authorList>
            <person name="Magalhaes I.L.F."/>
            <person name="Oliveira U."/>
            <person name="Santos F.R."/>
            <person name="Vidigal T.H.D.A."/>
            <person name="Brescovit A.D."/>
            <person name="Santos A.J."/>
        </authorList>
    </citation>
    <scope>NUCLEOTIDE SEQUENCE</scope>
    <source>
        <tissue evidence="1">Shoot tissue taken approximately 20 cm above the soil surface</tissue>
    </source>
</reference>